<proteinExistence type="predicted"/>
<gene>
    <name evidence="1" type="ORF">H9867_04825</name>
</gene>
<protein>
    <submittedName>
        <fullName evidence="1">PorACj family cell wall channel-forming small protein</fullName>
    </submittedName>
</protein>
<accession>A0A9D1UR04</accession>
<dbReference type="NCBIfam" id="NF038022">
    <property type="entry name" value="PorACj_fam"/>
    <property type="match status" value="1"/>
</dbReference>
<dbReference type="Proteomes" id="UP000824189">
    <property type="component" value="Unassembled WGS sequence"/>
</dbReference>
<reference evidence="1" key="2">
    <citation type="submission" date="2021-04" db="EMBL/GenBank/DDBJ databases">
        <authorList>
            <person name="Gilroy R."/>
        </authorList>
    </citation>
    <scope>NUCLEOTIDE SEQUENCE</scope>
    <source>
        <strain evidence="1">4376</strain>
    </source>
</reference>
<sequence length="44" mass="4806">MMDQALEIIKQLDAFFGGFKDIFSGLGSVLGTIAEWAGLNKKED</sequence>
<evidence type="ECO:0000313" key="1">
    <source>
        <dbReference type="EMBL" id="HIW95791.1"/>
    </source>
</evidence>
<organism evidence="1 2">
    <name type="scientific">Candidatus Corynebacterium gallistercoris</name>
    <dbReference type="NCBI Taxonomy" id="2838530"/>
    <lineage>
        <taxon>Bacteria</taxon>
        <taxon>Bacillati</taxon>
        <taxon>Actinomycetota</taxon>
        <taxon>Actinomycetes</taxon>
        <taxon>Mycobacteriales</taxon>
        <taxon>Corynebacteriaceae</taxon>
        <taxon>Corynebacterium</taxon>
    </lineage>
</organism>
<comment type="caution">
    <text evidence="1">The sequence shown here is derived from an EMBL/GenBank/DDBJ whole genome shotgun (WGS) entry which is preliminary data.</text>
</comment>
<evidence type="ECO:0000313" key="2">
    <source>
        <dbReference type="Proteomes" id="UP000824189"/>
    </source>
</evidence>
<reference evidence="1" key="1">
    <citation type="journal article" date="2021" name="PeerJ">
        <title>Extensive microbial diversity within the chicken gut microbiome revealed by metagenomics and culture.</title>
        <authorList>
            <person name="Gilroy R."/>
            <person name="Ravi A."/>
            <person name="Getino M."/>
            <person name="Pursley I."/>
            <person name="Horton D.L."/>
            <person name="Alikhan N.F."/>
            <person name="Baker D."/>
            <person name="Gharbi K."/>
            <person name="Hall N."/>
            <person name="Watson M."/>
            <person name="Adriaenssens E.M."/>
            <person name="Foster-Nyarko E."/>
            <person name="Jarju S."/>
            <person name="Secka A."/>
            <person name="Antonio M."/>
            <person name="Oren A."/>
            <person name="Chaudhuri R.R."/>
            <person name="La Ragione R."/>
            <person name="Hildebrand F."/>
            <person name="Pallen M.J."/>
        </authorList>
    </citation>
    <scope>NUCLEOTIDE SEQUENCE</scope>
    <source>
        <strain evidence="1">4376</strain>
    </source>
</reference>
<dbReference type="AlphaFoldDB" id="A0A9D1UR04"/>
<name>A0A9D1UR04_9CORY</name>
<dbReference type="EMBL" id="DXFZ01000057">
    <property type="protein sequence ID" value="HIW95791.1"/>
    <property type="molecule type" value="Genomic_DNA"/>
</dbReference>